<comment type="caution">
    <text evidence="1">The sequence shown here is derived from an EMBL/GenBank/DDBJ whole genome shotgun (WGS) entry which is preliminary data.</text>
</comment>
<dbReference type="RefSeq" id="WP_378519017.1">
    <property type="nucleotide sequence ID" value="NZ_CBCSDI010000020.1"/>
</dbReference>
<evidence type="ECO:0000313" key="2">
    <source>
        <dbReference type="Proteomes" id="UP001589698"/>
    </source>
</evidence>
<sequence>MADDVDPGEVAGTDIFDRADGPQLVCRVCGSLVSAQDDYRLAHVDWHEASNGA</sequence>
<name>A0ABV6E2P9_9ACTN</name>
<organism evidence="1 2">
    <name type="scientific">Nocardioides zeicaulis</name>
    <dbReference type="NCBI Taxonomy" id="1776857"/>
    <lineage>
        <taxon>Bacteria</taxon>
        <taxon>Bacillati</taxon>
        <taxon>Actinomycetota</taxon>
        <taxon>Actinomycetes</taxon>
        <taxon>Propionibacteriales</taxon>
        <taxon>Nocardioidaceae</taxon>
        <taxon>Nocardioides</taxon>
    </lineage>
</organism>
<protein>
    <recommendedName>
        <fullName evidence="3">C2H2-type domain-containing protein</fullName>
    </recommendedName>
</protein>
<keyword evidence="2" id="KW-1185">Reference proteome</keyword>
<dbReference type="Proteomes" id="UP001589698">
    <property type="component" value="Unassembled WGS sequence"/>
</dbReference>
<dbReference type="EMBL" id="JBHLXH010000001">
    <property type="protein sequence ID" value="MFC0223263.1"/>
    <property type="molecule type" value="Genomic_DNA"/>
</dbReference>
<reference evidence="1 2" key="1">
    <citation type="submission" date="2024-09" db="EMBL/GenBank/DDBJ databases">
        <authorList>
            <person name="Sun Q."/>
            <person name="Mori K."/>
        </authorList>
    </citation>
    <scope>NUCLEOTIDE SEQUENCE [LARGE SCALE GENOMIC DNA]</scope>
    <source>
        <strain evidence="1 2">CCM 8654</strain>
    </source>
</reference>
<evidence type="ECO:0000313" key="1">
    <source>
        <dbReference type="EMBL" id="MFC0223263.1"/>
    </source>
</evidence>
<proteinExistence type="predicted"/>
<evidence type="ECO:0008006" key="3">
    <source>
        <dbReference type="Google" id="ProtNLM"/>
    </source>
</evidence>
<accession>A0ABV6E2P9</accession>
<gene>
    <name evidence="1" type="ORF">ACFFJG_12295</name>
</gene>